<evidence type="ECO:0000256" key="3">
    <source>
        <dbReference type="ARBA" id="ARBA00022723"/>
    </source>
</evidence>
<evidence type="ECO:0000313" key="9">
    <source>
        <dbReference type="EMBL" id="RNL20553.1"/>
    </source>
</evidence>
<dbReference type="GO" id="GO:0046872">
    <property type="term" value="F:metal ion binding"/>
    <property type="evidence" value="ECO:0007669"/>
    <property type="project" value="UniProtKB-KW"/>
</dbReference>
<evidence type="ECO:0000256" key="1">
    <source>
        <dbReference type="ARBA" id="ARBA00001936"/>
    </source>
</evidence>
<dbReference type="PANTHER" id="PTHR12112:SF22">
    <property type="entry name" value="MANGANESE-DEPENDENT INORGANIC PYROPHOSPHATASE-RELATED"/>
    <property type="match status" value="1"/>
</dbReference>
<protein>
    <recommendedName>
        <fullName evidence="2">inorganic diphosphatase</fullName>
        <ecNumber evidence="2">3.6.1.1</ecNumber>
    </recommendedName>
    <alternativeName>
        <fullName evidence="6">Pyrophosphate phospho-hydrolase</fullName>
    </alternativeName>
</protein>
<feature type="domain" description="DHHA2" evidence="8">
    <location>
        <begin position="187"/>
        <end position="313"/>
    </location>
</feature>
<sequence length="313" mass="33799">MAAPILVFGHKNPDNDAISAAVGYAYLKNELARRNGEDVVYEACRLGGFPPETKKILADRGIEEPRRIDGVGEGDKVILVDHNEALQSADGIEAAEIVEIVDHHRLGGLVTAQPLRFNAMPVGSTSAIVVREFGICNVELPKGLAALLLGAMLTDTVIMKSPTTTDFDRKVIAATAEYVGVDPVEYGMEIFKCRSNPAELPVEKIVNADAKEFELANGNKVYIGQFETVDLQAVLGREAEIREAIKALVAEKGYQFVLFFATDILAEGSQFIVEGDVDFVNDTFGIDATGKSVWMPGVLSRKKQVAAPILAHA</sequence>
<dbReference type="FunFam" id="3.90.1640.10:FF:000001">
    <property type="entry name" value="Probable manganese-dependent inorganic pyrophosphatase"/>
    <property type="match status" value="1"/>
</dbReference>
<dbReference type="PANTHER" id="PTHR12112">
    <property type="entry name" value="BNIP - RELATED"/>
    <property type="match status" value="1"/>
</dbReference>
<dbReference type="OrthoDB" id="9766150at2"/>
<evidence type="ECO:0000256" key="4">
    <source>
        <dbReference type="ARBA" id="ARBA00022801"/>
    </source>
</evidence>
<keyword evidence="4" id="KW-0378">Hydrolase</keyword>
<keyword evidence="3" id="KW-0479">Metal-binding</keyword>
<dbReference type="EMBL" id="QICB01000002">
    <property type="protein sequence ID" value="RNL20553.1"/>
    <property type="molecule type" value="Genomic_DNA"/>
</dbReference>
<evidence type="ECO:0000256" key="7">
    <source>
        <dbReference type="ARBA" id="ARBA00047820"/>
    </source>
</evidence>
<dbReference type="Gene3D" id="3.90.1640.10">
    <property type="entry name" value="inorganic pyrophosphatase (n-terminal core)"/>
    <property type="match status" value="1"/>
</dbReference>
<dbReference type="Pfam" id="PF01368">
    <property type="entry name" value="DHH"/>
    <property type="match status" value="1"/>
</dbReference>
<evidence type="ECO:0000313" key="10">
    <source>
        <dbReference type="Proteomes" id="UP000267368"/>
    </source>
</evidence>
<dbReference type="SMART" id="SM01131">
    <property type="entry name" value="DHHA2"/>
    <property type="match status" value="1"/>
</dbReference>
<dbReference type="InterPro" id="IPR001667">
    <property type="entry name" value="DDH_dom"/>
</dbReference>
<dbReference type="GO" id="GO:0005737">
    <property type="term" value="C:cytoplasm"/>
    <property type="evidence" value="ECO:0007669"/>
    <property type="project" value="InterPro"/>
</dbReference>
<evidence type="ECO:0000256" key="6">
    <source>
        <dbReference type="ARBA" id="ARBA00032535"/>
    </source>
</evidence>
<keyword evidence="5" id="KW-0464">Manganese</keyword>
<name>A0A3N0AFH7_9ACTN</name>
<comment type="caution">
    <text evidence="9">The sequence shown here is derived from an EMBL/GenBank/DDBJ whole genome shotgun (WGS) entry which is preliminary data.</text>
</comment>
<evidence type="ECO:0000259" key="8">
    <source>
        <dbReference type="SMART" id="SM01131"/>
    </source>
</evidence>
<accession>A0A3N0AFH7</accession>
<dbReference type="Gene3D" id="3.10.310.20">
    <property type="entry name" value="DHHA2 domain"/>
    <property type="match status" value="1"/>
</dbReference>
<dbReference type="Pfam" id="PF02833">
    <property type="entry name" value="DHHA2"/>
    <property type="match status" value="1"/>
</dbReference>
<organism evidence="9 10">
    <name type="scientific">Slackia faecicanis</name>
    <dbReference type="NCBI Taxonomy" id="255723"/>
    <lineage>
        <taxon>Bacteria</taxon>
        <taxon>Bacillati</taxon>
        <taxon>Actinomycetota</taxon>
        <taxon>Coriobacteriia</taxon>
        <taxon>Eggerthellales</taxon>
        <taxon>Eggerthellaceae</taxon>
        <taxon>Slackia</taxon>
    </lineage>
</organism>
<dbReference type="InterPro" id="IPR038222">
    <property type="entry name" value="DHHA2_dom_sf"/>
</dbReference>
<evidence type="ECO:0000256" key="5">
    <source>
        <dbReference type="ARBA" id="ARBA00023211"/>
    </source>
</evidence>
<reference evidence="10" key="1">
    <citation type="submission" date="2018-05" db="EMBL/GenBank/DDBJ databases">
        <title>Genome Sequencing of selected type strains of the family Eggerthellaceae.</title>
        <authorList>
            <person name="Danylec N."/>
            <person name="Stoll D.A."/>
            <person name="Doetsch A."/>
            <person name="Huch M."/>
        </authorList>
    </citation>
    <scope>NUCLEOTIDE SEQUENCE [LARGE SCALE GENOMIC DNA]</scope>
    <source>
        <strain evidence="10">DSM 17537</strain>
    </source>
</reference>
<comment type="cofactor">
    <cofactor evidence="1">
        <name>Mn(2+)</name>
        <dbReference type="ChEBI" id="CHEBI:29035"/>
    </cofactor>
</comment>
<comment type="catalytic activity">
    <reaction evidence="7">
        <text>diphosphate + H2O = 2 phosphate + H(+)</text>
        <dbReference type="Rhea" id="RHEA:24576"/>
        <dbReference type="ChEBI" id="CHEBI:15377"/>
        <dbReference type="ChEBI" id="CHEBI:15378"/>
        <dbReference type="ChEBI" id="CHEBI:33019"/>
        <dbReference type="ChEBI" id="CHEBI:43474"/>
        <dbReference type="EC" id="3.6.1.1"/>
    </reaction>
</comment>
<dbReference type="SUPFAM" id="SSF64182">
    <property type="entry name" value="DHH phosphoesterases"/>
    <property type="match status" value="1"/>
</dbReference>
<dbReference type="InterPro" id="IPR038763">
    <property type="entry name" value="DHH_sf"/>
</dbReference>
<dbReference type="Proteomes" id="UP000267368">
    <property type="component" value="Unassembled WGS sequence"/>
</dbReference>
<dbReference type="AlphaFoldDB" id="A0A3N0AFH7"/>
<dbReference type="NCBIfam" id="NF003877">
    <property type="entry name" value="PRK05427.1"/>
    <property type="match status" value="1"/>
</dbReference>
<dbReference type="RefSeq" id="WP_123197660.1">
    <property type="nucleotide sequence ID" value="NZ_QICB01000002.1"/>
</dbReference>
<proteinExistence type="predicted"/>
<dbReference type="InterPro" id="IPR004097">
    <property type="entry name" value="DHHA2"/>
</dbReference>
<dbReference type="EC" id="3.6.1.1" evidence="2"/>
<evidence type="ECO:0000256" key="2">
    <source>
        <dbReference type="ARBA" id="ARBA00012146"/>
    </source>
</evidence>
<dbReference type="GO" id="GO:0004427">
    <property type="term" value="F:inorganic diphosphate phosphatase activity"/>
    <property type="evidence" value="ECO:0007669"/>
    <property type="project" value="UniProtKB-EC"/>
</dbReference>
<keyword evidence="10" id="KW-1185">Reference proteome</keyword>
<gene>
    <name evidence="9" type="ORF">DMP07_02855</name>
</gene>